<dbReference type="PANTHER" id="PTHR16469:SF27">
    <property type="entry name" value="UBIQUITIN-ASSOCIATED AND SH3 DOMAIN-CONTAINING BA-RELATED"/>
    <property type="match status" value="1"/>
</dbReference>
<dbReference type="GO" id="GO:0003993">
    <property type="term" value="F:acid phosphatase activity"/>
    <property type="evidence" value="ECO:0007669"/>
    <property type="project" value="UniProtKB-ARBA"/>
</dbReference>
<feature type="domain" description="SH3" evidence="13">
    <location>
        <begin position="244"/>
        <end position="309"/>
    </location>
</feature>
<dbReference type="CDD" id="cd07067">
    <property type="entry name" value="HP_PGM_like"/>
    <property type="match status" value="1"/>
</dbReference>
<keyword evidence="3" id="KW-0963">Cytoplasm</keyword>
<dbReference type="Gene3D" id="1.10.8.10">
    <property type="entry name" value="DNA helicase RuvA subunit, C-terminal domain"/>
    <property type="match status" value="1"/>
</dbReference>
<dbReference type="InterPro" id="IPR013078">
    <property type="entry name" value="His_Pase_superF_clade-1"/>
</dbReference>
<evidence type="ECO:0000256" key="10">
    <source>
        <dbReference type="ARBA" id="ARBA00083868"/>
    </source>
</evidence>
<comment type="catalytic activity">
    <reaction evidence="6">
        <text>20-hydroxyecdysone 22-phosphate + H2O = 20-hydroxyecdysone + phosphate</text>
        <dbReference type="Rhea" id="RHEA:63580"/>
        <dbReference type="ChEBI" id="CHEBI:15377"/>
        <dbReference type="ChEBI" id="CHEBI:16587"/>
        <dbReference type="ChEBI" id="CHEBI:43474"/>
        <dbReference type="ChEBI" id="CHEBI:147382"/>
    </reaction>
</comment>
<dbReference type="SUPFAM" id="SSF50044">
    <property type="entry name" value="SH3-domain"/>
    <property type="match status" value="1"/>
</dbReference>
<dbReference type="Pfam" id="PF14604">
    <property type="entry name" value="SH3_9"/>
    <property type="match status" value="1"/>
</dbReference>
<feature type="domain" description="UBA" evidence="14">
    <location>
        <begin position="19"/>
        <end position="62"/>
    </location>
</feature>
<name>A0A0K2TCK2_LEPSM</name>
<feature type="compositionally biased region" description="Basic and acidic residues" evidence="12">
    <location>
        <begin position="11"/>
        <end position="23"/>
    </location>
</feature>
<evidence type="ECO:0000256" key="11">
    <source>
        <dbReference type="PROSITE-ProRule" id="PRU00192"/>
    </source>
</evidence>
<protein>
    <recommendedName>
        <fullName evidence="9">Ecdysteroid-phosphate phosphatase</fullName>
    </recommendedName>
    <alternativeName>
        <fullName evidence="10">Protein UBASH3A homolog</fullName>
    </alternativeName>
</protein>
<evidence type="ECO:0000313" key="15">
    <source>
        <dbReference type="EMBL" id="CDW23302.1"/>
    </source>
</evidence>
<dbReference type="OrthoDB" id="414418at2759"/>
<dbReference type="PROSITE" id="PS50002">
    <property type="entry name" value="SH3"/>
    <property type="match status" value="1"/>
</dbReference>
<dbReference type="SMART" id="SM00326">
    <property type="entry name" value="SH3"/>
    <property type="match status" value="1"/>
</dbReference>
<evidence type="ECO:0000256" key="7">
    <source>
        <dbReference type="ARBA" id="ARBA00051991"/>
    </source>
</evidence>
<evidence type="ECO:0000256" key="8">
    <source>
        <dbReference type="ARBA" id="ARBA00052011"/>
    </source>
</evidence>
<keyword evidence="4" id="KW-0378">Hydrolase</keyword>
<dbReference type="SUPFAM" id="SSF53254">
    <property type="entry name" value="Phosphoglycerate mutase-like"/>
    <property type="match status" value="1"/>
</dbReference>
<keyword evidence="2 11" id="KW-0728">SH3 domain</keyword>
<dbReference type="InterPro" id="IPR029033">
    <property type="entry name" value="His_PPase_superfam"/>
</dbReference>
<organism evidence="15">
    <name type="scientific">Lepeophtheirus salmonis</name>
    <name type="common">Salmon louse</name>
    <name type="synonym">Caligus salmonis</name>
    <dbReference type="NCBI Taxonomy" id="72036"/>
    <lineage>
        <taxon>Eukaryota</taxon>
        <taxon>Metazoa</taxon>
        <taxon>Ecdysozoa</taxon>
        <taxon>Arthropoda</taxon>
        <taxon>Crustacea</taxon>
        <taxon>Multicrustacea</taxon>
        <taxon>Hexanauplia</taxon>
        <taxon>Copepoda</taxon>
        <taxon>Siphonostomatoida</taxon>
        <taxon>Caligidae</taxon>
        <taxon>Lepeophtheirus</taxon>
    </lineage>
</organism>
<dbReference type="Gene3D" id="3.40.50.1240">
    <property type="entry name" value="Phosphoglycerate mutase-like"/>
    <property type="match status" value="1"/>
</dbReference>
<dbReference type="InterPro" id="IPR015940">
    <property type="entry name" value="UBA"/>
</dbReference>
<evidence type="ECO:0000259" key="13">
    <source>
        <dbReference type="PROSITE" id="PS50002"/>
    </source>
</evidence>
<dbReference type="InterPro" id="IPR051710">
    <property type="entry name" value="Phosphatase_SH3-domain"/>
</dbReference>
<dbReference type="InterPro" id="IPR009060">
    <property type="entry name" value="UBA-like_sf"/>
</dbReference>
<accession>A0A0K2TCK2</accession>
<keyword evidence="5" id="KW-0904">Protein phosphatase</keyword>
<reference evidence="15" key="1">
    <citation type="submission" date="2014-05" db="EMBL/GenBank/DDBJ databases">
        <authorList>
            <person name="Chronopoulou M."/>
        </authorList>
    </citation>
    <scope>NUCLEOTIDE SEQUENCE</scope>
    <source>
        <tissue evidence="15">Whole organism</tissue>
    </source>
</reference>
<evidence type="ECO:0000259" key="14">
    <source>
        <dbReference type="PROSITE" id="PS50030"/>
    </source>
</evidence>
<evidence type="ECO:0000256" key="1">
    <source>
        <dbReference type="ARBA" id="ARBA00004514"/>
    </source>
</evidence>
<evidence type="ECO:0000256" key="12">
    <source>
        <dbReference type="SAM" id="MobiDB-lite"/>
    </source>
</evidence>
<evidence type="ECO:0000256" key="3">
    <source>
        <dbReference type="ARBA" id="ARBA00022490"/>
    </source>
</evidence>
<dbReference type="GO" id="GO:0005829">
    <property type="term" value="C:cytosol"/>
    <property type="evidence" value="ECO:0007669"/>
    <property type="project" value="UniProtKB-SubCell"/>
</dbReference>
<comment type="catalytic activity">
    <reaction evidence="7">
        <text>2-deoxyecdysone 22-phosphate + H2O = 2-deoxyecdysone + phosphate</text>
        <dbReference type="Rhea" id="RHEA:63584"/>
        <dbReference type="ChEBI" id="CHEBI:15377"/>
        <dbReference type="ChEBI" id="CHEBI:19566"/>
        <dbReference type="ChEBI" id="CHEBI:43474"/>
        <dbReference type="ChEBI" id="CHEBI:147386"/>
    </reaction>
</comment>
<dbReference type="Pfam" id="PF00300">
    <property type="entry name" value="His_Phos_1"/>
    <property type="match status" value="1"/>
</dbReference>
<dbReference type="EMBL" id="HACA01005941">
    <property type="protein sequence ID" value="CDW23302.1"/>
    <property type="molecule type" value="Transcribed_RNA"/>
</dbReference>
<feature type="region of interest" description="Disordered" evidence="12">
    <location>
        <begin position="326"/>
        <end position="347"/>
    </location>
</feature>
<dbReference type="SMART" id="SM00855">
    <property type="entry name" value="PGAM"/>
    <property type="match status" value="1"/>
</dbReference>
<dbReference type="Pfam" id="PF22562">
    <property type="entry name" value="UBA_7"/>
    <property type="match status" value="1"/>
</dbReference>
<dbReference type="AlphaFoldDB" id="A0A0K2TCK2"/>
<evidence type="ECO:0000256" key="2">
    <source>
        <dbReference type="ARBA" id="ARBA00022443"/>
    </source>
</evidence>
<comment type="subcellular location">
    <subcellularLocation>
        <location evidence="1">Cytoplasm</location>
        <location evidence="1">Cytosol</location>
    </subcellularLocation>
</comment>
<dbReference type="GO" id="GO:0102531">
    <property type="term" value="F:ecdysteroid-phosphate phosphatase activity"/>
    <property type="evidence" value="ECO:0007669"/>
    <property type="project" value="UniProtKB-ARBA"/>
</dbReference>
<evidence type="ECO:0000256" key="4">
    <source>
        <dbReference type="ARBA" id="ARBA00022801"/>
    </source>
</evidence>
<dbReference type="FunFam" id="1.10.8.10:FF:000053">
    <property type="entry name" value="Ubiquitin-associated and SH3 domain-containing, A"/>
    <property type="match status" value="1"/>
</dbReference>
<proteinExistence type="predicted"/>
<dbReference type="FunFam" id="3.40.50.1240:FF:000032">
    <property type="entry name" value="Blast:Protein UBASH3A homolog"/>
    <property type="match status" value="1"/>
</dbReference>
<evidence type="ECO:0000256" key="9">
    <source>
        <dbReference type="ARBA" id="ARBA00074288"/>
    </source>
</evidence>
<dbReference type="InterPro" id="IPR036028">
    <property type="entry name" value="SH3-like_dom_sf"/>
</dbReference>
<dbReference type="InterPro" id="IPR001452">
    <property type="entry name" value="SH3_domain"/>
</dbReference>
<dbReference type="PROSITE" id="PS50030">
    <property type="entry name" value="UBA"/>
    <property type="match status" value="1"/>
</dbReference>
<feature type="region of interest" description="Disordered" evidence="12">
    <location>
        <begin position="1"/>
        <end position="27"/>
    </location>
</feature>
<evidence type="ECO:0000256" key="6">
    <source>
        <dbReference type="ARBA" id="ARBA00050567"/>
    </source>
</evidence>
<dbReference type="SUPFAM" id="SSF46934">
    <property type="entry name" value="UBA-like"/>
    <property type="match status" value="1"/>
</dbReference>
<comment type="catalytic activity">
    <reaction evidence="8">
        <text>ecdysone 22-phosphate + H2O = ecdysone + phosphate</text>
        <dbReference type="Rhea" id="RHEA:63576"/>
        <dbReference type="ChEBI" id="CHEBI:15377"/>
        <dbReference type="ChEBI" id="CHEBI:16688"/>
        <dbReference type="ChEBI" id="CHEBI:43474"/>
        <dbReference type="ChEBI" id="CHEBI:147380"/>
    </reaction>
</comment>
<sequence length="621" mass="70446">MEPSEPLPPRDTSRRMSKTKKESPSSLQTLLAMGFPRARAEKSLVVTGDRGVQVASDWLLSHVHDPRLDDPSPRKFLLYLVPRGELEDRLQTFWDGTRTQIGRNGVHECFPHVTLVNPFSVPYHKVHHLRFILGKFKFPVDKDTVWKFEKYTSHNFMGLFFAKPQESLLRNWVQDIQIILKDKLDLHVTPIPNGFHVSLAYQFATKHFSALEDLLSAVDLENVPVDISSWELRIYSYDPKALNADTGVYKVNYPLVPREEDELPLLSGDYVYIAHADYAASTDGWVPGVSWLTGCSGYLPKNYVQKTQDSNSWTLHSSIKLLDTLQDNEEEENENKESSSSSVEPIQIPSQPRQVYIVRHGERVDFTFGSWIPFCFDASGRYSRKDLNMPRSLPIRSKGPEGFTRDCPLTCLGETQAKLTGEAMQLGGVSIHHVYCSPSLRCIQTCHNLLEGLGLSHLKIHIEPGLFEWLAWYQDGSMPDWMTKDELVEAGFNIDLSYKPYISEDELQDTQESAENFYVRNCFVTQCILQATEEVGGNVLVVAHAPTLDACSRQLVGGEARTVSEMMNIIKKVSYCGVALVTQIPSPSESQTPKWKLDKPNFPPMTHCSSNRFDWTILLDK</sequence>
<dbReference type="GO" id="GO:0004721">
    <property type="term" value="F:phosphoprotein phosphatase activity"/>
    <property type="evidence" value="ECO:0007669"/>
    <property type="project" value="UniProtKB-KW"/>
</dbReference>
<dbReference type="SMART" id="SM00165">
    <property type="entry name" value="UBA"/>
    <property type="match status" value="1"/>
</dbReference>
<dbReference type="PANTHER" id="PTHR16469">
    <property type="entry name" value="UBIQUITIN-ASSOCIATED AND SH3 DOMAIN-CONTAINING BA-RELATED"/>
    <property type="match status" value="1"/>
</dbReference>
<dbReference type="CDD" id="cd14301">
    <property type="entry name" value="UBA_UBS3B"/>
    <property type="match status" value="1"/>
</dbReference>
<evidence type="ECO:0000256" key="5">
    <source>
        <dbReference type="ARBA" id="ARBA00022912"/>
    </source>
</evidence>
<dbReference type="Gene3D" id="2.30.30.40">
    <property type="entry name" value="SH3 Domains"/>
    <property type="match status" value="1"/>
</dbReference>